<sequence length="238" mass="27462">MEVEGAMYLNLPWLILFVGLNRTGKSCRLRWVNYLHPGLKRGRMTPQEERLVLELHSRWGNRWSRIARKLPGRTDNEIKNYWRTHMRKKAQEMRKRATMMPSASSSTITTMVESPTKSQNIIEGDSSNLNGKGSCVTDFAVRGNEVSEEEEEEEEEDYSMDQIWKEIASSEEEVNSEQVFDGVSKKEGCSFSCPPMDSPLWEFGSDPLWKMDDEFKMLAPMGGTADRFVFNYVHRGES</sequence>
<evidence type="ECO:0000259" key="8">
    <source>
        <dbReference type="PROSITE" id="PS51294"/>
    </source>
</evidence>
<keyword evidence="5" id="KW-0804">Transcription</keyword>
<comment type="subcellular location">
    <subcellularLocation>
        <location evidence="1">Nucleus</location>
    </subcellularLocation>
</comment>
<dbReference type="EMBL" id="MVGT01000437">
    <property type="protein sequence ID" value="OVA18282.1"/>
    <property type="molecule type" value="Genomic_DNA"/>
</dbReference>
<dbReference type="InParanoid" id="A0A200R6B1"/>
<keyword evidence="10" id="KW-1185">Reference proteome</keyword>
<dbReference type="PANTHER" id="PTHR45675">
    <property type="entry name" value="MYB TRANSCRIPTION FACTOR-RELATED-RELATED"/>
    <property type="match status" value="1"/>
</dbReference>
<dbReference type="PANTHER" id="PTHR45675:SF7">
    <property type="entry name" value="TRANSCRIPTION FACTOR MYB48"/>
    <property type="match status" value="1"/>
</dbReference>
<dbReference type="OrthoDB" id="2143914at2759"/>
<evidence type="ECO:0000256" key="6">
    <source>
        <dbReference type="ARBA" id="ARBA00023242"/>
    </source>
</evidence>
<keyword evidence="3" id="KW-0805">Transcription regulation</keyword>
<dbReference type="SMART" id="SM00717">
    <property type="entry name" value="SANT"/>
    <property type="match status" value="1"/>
</dbReference>
<accession>A0A200R6B1</accession>
<keyword evidence="6" id="KW-0539">Nucleus</keyword>
<keyword evidence="2" id="KW-0677">Repeat</keyword>
<dbReference type="InterPro" id="IPR009057">
    <property type="entry name" value="Homeodomain-like_sf"/>
</dbReference>
<dbReference type="GO" id="GO:0005634">
    <property type="term" value="C:nucleus"/>
    <property type="evidence" value="ECO:0007669"/>
    <property type="project" value="UniProtKB-SubCell"/>
</dbReference>
<dbReference type="Gene3D" id="1.10.10.60">
    <property type="entry name" value="Homeodomain-like"/>
    <property type="match status" value="2"/>
</dbReference>
<dbReference type="GO" id="GO:0043565">
    <property type="term" value="F:sequence-specific DNA binding"/>
    <property type="evidence" value="ECO:0007669"/>
    <property type="project" value="InterPro"/>
</dbReference>
<feature type="domain" description="Myb-like" evidence="7">
    <location>
        <begin position="36"/>
        <end position="86"/>
    </location>
</feature>
<dbReference type="AlphaFoldDB" id="A0A200R6B1"/>
<reference evidence="9 10" key="1">
    <citation type="journal article" date="2017" name="Mol. Plant">
        <title>The Genome of Medicinal Plant Macleaya cordata Provides New Insights into Benzylisoquinoline Alkaloids Metabolism.</title>
        <authorList>
            <person name="Liu X."/>
            <person name="Liu Y."/>
            <person name="Huang P."/>
            <person name="Ma Y."/>
            <person name="Qing Z."/>
            <person name="Tang Q."/>
            <person name="Cao H."/>
            <person name="Cheng P."/>
            <person name="Zheng Y."/>
            <person name="Yuan Z."/>
            <person name="Zhou Y."/>
            <person name="Liu J."/>
            <person name="Tang Z."/>
            <person name="Zhuo Y."/>
            <person name="Zhang Y."/>
            <person name="Yu L."/>
            <person name="Huang J."/>
            <person name="Yang P."/>
            <person name="Peng Q."/>
            <person name="Zhang J."/>
            <person name="Jiang W."/>
            <person name="Zhang Z."/>
            <person name="Lin K."/>
            <person name="Ro D.K."/>
            <person name="Chen X."/>
            <person name="Xiong X."/>
            <person name="Shang Y."/>
            <person name="Huang S."/>
            <person name="Zeng J."/>
        </authorList>
    </citation>
    <scope>NUCLEOTIDE SEQUENCE [LARGE SCALE GENOMIC DNA]</scope>
    <source>
        <strain evidence="10">cv. BLH2017</strain>
        <tissue evidence="9">Root</tissue>
    </source>
</reference>
<dbReference type="SUPFAM" id="SSF46689">
    <property type="entry name" value="Homeodomain-like"/>
    <property type="match status" value="1"/>
</dbReference>
<dbReference type="PROSITE" id="PS50090">
    <property type="entry name" value="MYB_LIKE"/>
    <property type="match status" value="1"/>
</dbReference>
<proteinExistence type="predicted"/>
<dbReference type="InterPro" id="IPR017930">
    <property type="entry name" value="Myb_dom"/>
</dbReference>
<dbReference type="FunFam" id="1.10.10.60:FF:000259">
    <property type="entry name" value="MYB transcription factor"/>
    <property type="match status" value="1"/>
</dbReference>
<protein>
    <submittedName>
        <fullName evidence="9">SANT/Myb domain</fullName>
    </submittedName>
</protein>
<gene>
    <name evidence="9" type="ORF">BVC80_1835g717</name>
</gene>
<dbReference type="OMA" id="PCAPMAS"/>
<comment type="caution">
    <text evidence="9">The sequence shown here is derived from an EMBL/GenBank/DDBJ whole genome shotgun (WGS) entry which is preliminary data.</text>
</comment>
<organism evidence="9 10">
    <name type="scientific">Macleaya cordata</name>
    <name type="common">Five-seeded plume-poppy</name>
    <name type="synonym">Bocconia cordata</name>
    <dbReference type="NCBI Taxonomy" id="56857"/>
    <lineage>
        <taxon>Eukaryota</taxon>
        <taxon>Viridiplantae</taxon>
        <taxon>Streptophyta</taxon>
        <taxon>Embryophyta</taxon>
        <taxon>Tracheophyta</taxon>
        <taxon>Spermatophyta</taxon>
        <taxon>Magnoliopsida</taxon>
        <taxon>Ranunculales</taxon>
        <taxon>Papaveraceae</taxon>
        <taxon>Papaveroideae</taxon>
        <taxon>Macleaya</taxon>
    </lineage>
</organism>
<name>A0A200R6B1_MACCD</name>
<dbReference type="FunCoup" id="A0A200R6B1">
    <property type="interactions" value="68"/>
</dbReference>
<evidence type="ECO:0000259" key="7">
    <source>
        <dbReference type="PROSITE" id="PS50090"/>
    </source>
</evidence>
<evidence type="ECO:0000256" key="1">
    <source>
        <dbReference type="ARBA" id="ARBA00004123"/>
    </source>
</evidence>
<evidence type="ECO:0000256" key="2">
    <source>
        <dbReference type="ARBA" id="ARBA00022737"/>
    </source>
</evidence>
<feature type="domain" description="HTH myb-type" evidence="8">
    <location>
        <begin position="36"/>
        <end position="90"/>
    </location>
</feature>
<evidence type="ECO:0000256" key="3">
    <source>
        <dbReference type="ARBA" id="ARBA00023015"/>
    </source>
</evidence>
<dbReference type="CDD" id="cd00167">
    <property type="entry name" value="SANT"/>
    <property type="match status" value="1"/>
</dbReference>
<keyword evidence="4" id="KW-0238">DNA-binding</keyword>
<dbReference type="Proteomes" id="UP000195402">
    <property type="component" value="Unassembled WGS sequence"/>
</dbReference>
<dbReference type="InterPro" id="IPR001005">
    <property type="entry name" value="SANT/Myb"/>
</dbReference>
<dbReference type="InterPro" id="IPR044676">
    <property type="entry name" value="EOBI/EOBII-like_plant"/>
</dbReference>
<dbReference type="PROSITE" id="PS51294">
    <property type="entry name" value="HTH_MYB"/>
    <property type="match status" value="1"/>
</dbReference>
<evidence type="ECO:0000313" key="10">
    <source>
        <dbReference type="Proteomes" id="UP000195402"/>
    </source>
</evidence>
<dbReference type="Pfam" id="PF00249">
    <property type="entry name" value="Myb_DNA-binding"/>
    <property type="match status" value="1"/>
</dbReference>
<evidence type="ECO:0000256" key="4">
    <source>
        <dbReference type="ARBA" id="ARBA00023125"/>
    </source>
</evidence>
<evidence type="ECO:0000313" key="9">
    <source>
        <dbReference type="EMBL" id="OVA18282.1"/>
    </source>
</evidence>
<evidence type="ECO:0000256" key="5">
    <source>
        <dbReference type="ARBA" id="ARBA00023163"/>
    </source>
</evidence>
<dbReference type="GO" id="GO:0003700">
    <property type="term" value="F:DNA-binding transcription factor activity"/>
    <property type="evidence" value="ECO:0007669"/>
    <property type="project" value="InterPro"/>
</dbReference>